<evidence type="ECO:0000259" key="2">
    <source>
        <dbReference type="Pfam" id="PF26130"/>
    </source>
</evidence>
<sequence>MDGFVVPVIHHGGRLERKPNGEFEYVGGEVKKFKPMINFEDGLHELEGDMDINNMCEFTLNNNLKEFYIYIEHVVNVILHADENMVISSDSSSSSSSSSSNDGYETPEDEPYKPPPHGFESESSGGVSAN</sequence>
<evidence type="ECO:0000313" key="4">
    <source>
        <dbReference type="Proteomes" id="UP001341840"/>
    </source>
</evidence>
<feature type="compositionally biased region" description="Low complexity" evidence="1">
    <location>
        <begin position="88"/>
        <end position="100"/>
    </location>
</feature>
<evidence type="ECO:0000256" key="1">
    <source>
        <dbReference type="SAM" id="MobiDB-lite"/>
    </source>
</evidence>
<feature type="domain" description="PB1-like" evidence="2">
    <location>
        <begin position="1"/>
        <end position="35"/>
    </location>
</feature>
<feature type="region of interest" description="Disordered" evidence="1">
    <location>
        <begin position="87"/>
        <end position="130"/>
    </location>
</feature>
<dbReference type="EMBL" id="JASCZI010271939">
    <property type="protein sequence ID" value="MED6217996.1"/>
    <property type="molecule type" value="Genomic_DNA"/>
</dbReference>
<comment type="caution">
    <text evidence="3">The sequence shown here is derived from an EMBL/GenBank/DDBJ whole genome shotgun (WGS) entry which is preliminary data.</text>
</comment>
<accession>A0ABU6Z6S1</accession>
<reference evidence="3 4" key="1">
    <citation type="journal article" date="2023" name="Plants (Basel)">
        <title>Bridging the Gap: Combining Genomics and Transcriptomics Approaches to Understand Stylosanthes scabra, an Orphan Legume from the Brazilian Caatinga.</title>
        <authorList>
            <person name="Ferreira-Neto J.R.C."/>
            <person name="da Silva M.D."/>
            <person name="Binneck E."/>
            <person name="de Melo N.F."/>
            <person name="da Silva R.H."/>
            <person name="de Melo A.L.T.M."/>
            <person name="Pandolfi V."/>
            <person name="Bustamante F.O."/>
            <person name="Brasileiro-Vidal A.C."/>
            <person name="Benko-Iseppon A.M."/>
        </authorList>
    </citation>
    <scope>NUCLEOTIDE SEQUENCE [LARGE SCALE GENOMIC DNA]</scope>
    <source>
        <tissue evidence="3">Leaves</tissue>
    </source>
</reference>
<dbReference type="Proteomes" id="UP001341840">
    <property type="component" value="Unassembled WGS sequence"/>
</dbReference>
<evidence type="ECO:0000313" key="3">
    <source>
        <dbReference type="EMBL" id="MED6217996.1"/>
    </source>
</evidence>
<protein>
    <recommendedName>
        <fullName evidence="2">PB1-like domain-containing protein</fullName>
    </recommendedName>
</protein>
<dbReference type="Pfam" id="PF26130">
    <property type="entry name" value="PB1-like"/>
    <property type="match status" value="1"/>
</dbReference>
<gene>
    <name evidence="3" type="ORF">PIB30_022907</name>
</gene>
<name>A0ABU6Z6S1_9FABA</name>
<keyword evidence="4" id="KW-1185">Reference proteome</keyword>
<proteinExistence type="predicted"/>
<dbReference type="InterPro" id="IPR058594">
    <property type="entry name" value="PB1-like_dom_pln"/>
</dbReference>
<organism evidence="3 4">
    <name type="scientific">Stylosanthes scabra</name>
    <dbReference type="NCBI Taxonomy" id="79078"/>
    <lineage>
        <taxon>Eukaryota</taxon>
        <taxon>Viridiplantae</taxon>
        <taxon>Streptophyta</taxon>
        <taxon>Embryophyta</taxon>
        <taxon>Tracheophyta</taxon>
        <taxon>Spermatophyta</taxon>
        <taxon>Magnoliopsida</taxon>
        <taxon>eudicotyledons</taxon>
        <taxon>Gunneridae</taxon>
        <taxon>Pentapetalae</taxon>
        <taxon>rosids</taxon>
        <taxon>fabids</taxon>
        <taxon>Fabales</taxon>
        <taxon>Fabaceae</taxon>
        <taxon>Papilionoideae</taxon>
        <taxon>50 kb inversion clade</taxon>
        <taxon>dalbergioids sensu lato</taxon>
        <taxon>Dalbergieae</taxon>
        <taxon>Pterocarpus clade</taxon>
        <taxon>Stylosanthes</taxon>
    </lineage>
</organism>
<feature type="compositionally biased region" description="Polar residues" evidence="1">
    <location>
        <begin position="121"/>
        <end position="130"/>
    </location>
</feature>